<dbReference type="PANTHER" id="PTHR48182">
    <property type="entry name" value="PROTEIN SERAC1"/>
    <property type="match status" value="1"/>
</dbReference>
<evidence type="ECO:0000313" key="9">
    <source>
        <dbReference type="EMBL" id="WZH49502.1"/>
    </source>
</evidence>
<dbReference type="Proteomes" id="UP001489902">
    <property type="component" value="Chromosome 6"/>
</dbReference>
<dbReference type="InterPro" id="IPR029058">
    <property type="entry name" value="AB_hydrolase_fold"/>
</dbReference>
<keyword evidence="6" id="KW-0496">Mitochondrion</keyword>
<evidence type="ECO:0000259" key="8">
    <source>
        <dbReference type="Pfam" id="PF05057"/>
    </source>
</evidence>
<evidence type="ECO:0000256" key="7">
    <source>
        <dbReference type="ARBA" id="ARBA00023136"/>
    </source>
</evidence>
<sequence>MSDEHGLALVAPGTDPIVDIVFLHGLRGHMEQTWTKENVLWPSTLLPKDIPEARIFLFGYDSAIVHRKKADIIKTEVHSDAQDLCAQLVSERSQNNIGDRPLIFVAHSLGGLVVAQLFLHGEMSSDDAGAKSIVKNVRGMIFLGTPFGGSKAAKLAESVRRILDLFGSESQDQTLKLLEVDSKQAEELRRSFASCLNKRRTSKDPKDQVEAVFFYERQFTKVGIKYIQIVENESAQLLGCGDAIPVDADHRNICKFKTDGEDTYLAIVAKIREIMARFGTPDDDVSWPSIN</sequence>
<reference evidence="9 10" key="1">
    <citation type="submission" date="2024-04" db="EMBL/GenBank/DDBJ databases">
        <title>Complete genome sequence of Fusarium acuminatum.</title>
        <authorList>
            <person name="Lan B."/>
        </authorList>
    </citation>
    <scope>NUCLEOTIDE SEQUENCE [LARGE SCALE GENOMIC DNA]</scope>
    <source>
        <strain evidence="9">1A</strain>
    </source>
</reference>
<evidence type="ECO:0000256" key="6">
    <source>
        <dbReference type="ARBA" id="ARBA00023128"/>
    </source>
</evidence>
<dbReference type="Pfam" id="PF05057">
    <property type="entry name" value="DUF676"/>
    <property type="match status" value="1"/>
</dbReference>
<feature type="domain" description="DUF676" evidence="8">
    <location>
        <begin position="20"/>
        <end position="151"/>
    </location>
</feature>
<organism evidence="9 10">
    <name type="scientific">Fusarium acuminatum</name>
    <dbReference type="NCBI Taxonomy" id="5515"/>
    <lineage>
        <taxon>Eukaryota</taxon>
        <taxon>Fungi</taxon>
        <taxon>Dikarya</taxon>
        <taxon>Ascomycota</taxon>
        <taxon>Pezizomycotina</taxon>
        <taxon>Sordariomycetes</taxon>
        <taxon>Hypocreomycetidae</taxon>
        <taxon>Hypocreales</taxon>
        <taxon>Nectriaceae</taxon>
        <taxon>Fusarium</taxon>
        <taxon>Fusarium tricinctum species complex</taxon>
    </lineage>
</organism>
<evidence type="ECO:0000313" key="10">
    <source>
        <dbReference type="Proteomes" id="UP001489902"/>
    </source>
</evidence>
<dbReference type="Gene3D" id="3.40.50.1820">
    <property type="entry name" value="alpha/beta hydrolase"/>
    <property type="match status" value="1"/>
</dbReference>
<evidence type="ECO:0000256" key="5">
    <source>
        <dbReference type="ARBA" id="ARBA00022824"/>
    </source>
</evidence>
<keyword evidence="7" id="KW-0472">Membrane</keyword>
<keyword evidence="10" id="KW-1185">Reference proteome</keyword>
<dbReference type="InterPro" id="IPR007751">
    <property type="entry name" value="DUF676_lipase-like"/>
</dbReference>
<accession>A0ABZ2XB63</accession>
<comment type="similarity">
    <text evidence="4">Belongs to the putative lipase ROG1 family.</text>
</comment>
<comment type="subcellular location">
    <subcellularLocation>
        <location evidence="2">Endoplasmic reticulum</location>
    </subcellularLocation>
    <subcellularLocation>
        <location evidence="3">Membrane</location>
    </subcellularLocation>
    <subcellularLocation>
        <location evidence="1">Mitochondrion</location>
    </subcellularLocation>
</comment>
<dbReference type="PANTHER" id="PTHR48182:SF2">
    <property type="entry name" value="PROTEIN SERAC1"/>
    <property type="match status" value="1"/>
</dbReference>
<evidence type="ECO:0000256" key="3">
    <source>
        <dbReference type="ARBA" id="ARBA00004370"/>
    </source>
</evidence>
<dbReference type="EMBL" id="CP151265">
    <property type="protein sequence ID" value="WZH49502.1"/>
    <property type="molecule type" value="Genomic_DNA"/>
</dbReference>
<dbReference type="SUPFAM" id="SSF53474">
    <property type="entry name" value="alpha/beta-Hydrolases"/>
    <property type="match status" value="1"/>
</dbReference>
<protein>
    <submittedName>
        <fullName evidence="9">Ribonuclease p mrp protein</fullName>
    </submittedName>
</protein>
<evidence type="ECO:0000256" key="1">
    <source>
        <dbReference type="ARBA" id="ARBA00004173"/>
    </source>
</evidence>
<dbReference type="InterPro" id="IPR052374">
    <property type="entry name" value="SERAC1"/>
</dbReference>
<name>A0ABZ2XB63_9HYPO</name>
<proteinExistence type="inferred from homology"/>
<evidence type="ECO:0000256" key="4">
    <source>
        <dbReference type="ARBA" id="ARBA00007920"/>
    </source>
</evidence>
<gene>
    <name evidence="9" type="ORF">QYS62_010703</name>
</gene>
<evidence type="ECO:0000256" key="2">
    <source>
        <dbReference type="ARBA" id="ARBA00004240"/>
    </source>
</evidence>
<keyword evidence="5" id="KW-0256">Endoplasmic reticulum</keyword>